<dbReference type="RefSeq" id="WP_216470007.1">
    <property type="nucleotide sequence ID" value="NZ_JAHLQI010000003.1"/>
</dbReference>
<evidence type="ECO:0000313" key="4">
    <source>
        <dbReference type="EMBL" id="MBU5490343.1"/>
    </source>
</evidence>
<sequence length="385" mass="42553">MTNGIYWLWLATRPRCSARFCGHLLERFGSPEAIWRAEQQEFEDIPRLNKVKMDSLMEKDLTVAQHIEETCRKQDIQIVTLEDERYPQLLREIPDPPLVLYVRGTLPDFTDRVSVSIVGTRKCTRYGKQAAWHFAGNLAQRGVIIVSGMAIGIDGTANRAAIEAGGETVAVLGCGVDVCYPWQHKQLMDDIMQHGAVISEYPPGTEPKGTHFPVRNRIITGLGKGTLIVEAPKKSGALISADLALEQGRDVFAVPGDINRPSSAGCNARIRQGAAELVQEPADILAQYQLTDSRIQRKLQPVKQASIQEMPREKERKKLLRRLEGSEEERTVWCAVHDGQETVDAIVEKTGLPAASVLTALTMLEVGQYIAATESGYQAAADVEL</sequence>
<name>A0ABS6ERN9_9FIRM</name>
<organism evidence="4 5">
    <name type="scientific">Butyricicoccus intestinisimiae</name>
    <dbReference type="NCBI Taxonomy" id="2841509"/>
    <lineage>
        <taxon>Bacteria</taxon>
        <taxon>Bacillati</taxon>
        <taxon>Bacillota</taxon>
        <taxon>Clostridia</taxon>
        <taxon>Eubacteriales</taxon>
        <taxon>Butyricicoccaceae</taxon>
        <taxon>Butyricicoccus</taxon>
    </lineage>
</organism>
<dbReference type="EMBL" id="JAHLQI010000003">
    <property type="protein sequence ID" value="MBU5490343.1"/>
    <property type="molecule type" value="Genomic_DNA"/>
</dbReference>
<feature type="domain" description="Smf/DprA SLOG" evidence="2">
    <location>
        <begin position="77"/>
        <end position="288"/>
    </location>
</feature>
<dbReference type="PANTHER" id="PTHR43022">
    <property type="entry name" value="PROTEIN SMF"/>
    <property type="match status" value="1"/>
</dbReference>
<dbReference type="Pfam" id="PF02481">
    <property type="entry name" value="DNA_processg_A"/>
    <property type="match status" value="1"/>
</dbReference>
<dbReference type="Proteomes" id="UP000783588">
    <property type="component" value="Unassembled WGS sequence"/>
</dbReference>
<protein>
    <submittedName>
        <fullName evidence="4">DNA-processing protein DprA</fullName>
    </submittedName>
</protein>
<gene>
    <name evidence="4" type="primary">dprA</name>
    <name evidence="4" type="ORF">KQI75_06880</name>
</gene>
<feature type="domain" description="DprA winged helix" evidence="3">
    <location>
        <begin position="326"/>
        <end position="372"/>
    </location>
</feature>
<accession>A0ABS6ERN9</accession>
<dbReference type="NCBIfam" id="TIGR00732">
    <property type="entry name" value="dprA"/>
    <property type="match status" value="1"/>
</dbReference>
<comment type="similarity">
    <text evidence="1">Belongs to the DprA/Smf family.</text>
</comment>
<dbReference type="InterPro" id="IPR041614">
    <property type="entry name" value="DprA_WH"/>
</dbReference>
<reference evidence="4 5" key="1">
    <citation type="submission" date="2021-06" db="EMBL/GenBank/DDBJ databases">
        <authorList>
            <person name="Sun Q."/>
            <person name="Li D."/>
        </authorList>
    </citation>
    <scope>NUCLEOTIDE SEQUENCE [LARGE SCALE GENOMIC DNA]</scope>
    <source>
        <strain evidence="4 5">MSJd-7</strain>
    </source>
</reference>
<dbReference type="PANTHER" id="PTHR43022:SF1">
    <property type="entry name" value="PROTEIN SMF"/>
    <property type="match status" value="1"/>
</dbReference>
<dbReference type="InterPro" id="IPR003488">
    <property type="entry name" value="DprA"/>
</dbReference>
<proteinExistence type="inferred from homology"/>
<comment type="caution">
    <text evidence="4">The sequence shown here is derived from an EMBL/GenBank/DDBJ whole genome shotgun (WGS) entry which is preliminary data.</text>
</comment>
<evidence type="ECO:0000259" key="2">
    <source>
        <dbReference type="Pfam" id="PF02481"/>
    </source>
</evidence>
<dbReference type="Pfam" id="PF17782">
    <property type="entry name" value="WHD_DprA"/>
    <property type="match status" value="1"/>
</dbReference>
<dbReference type="InterPro" id="IPR057666">
    <property type="entry name" value="DrpA_SLOG"/>
</dbReference>
<evidence type="ECO:0000313" key="5">
    <source>
        <dbReference type="Proteomes" id="UP000783588"/>
    </source>
</evidence>
<evidence type="ECO:0000256" key="1">
    <source>
        <dbReference type="ARBA" id="ARBA00006525"/>
    </source>
</evidence>
<evidence type="ECO:0000259" key="3">
    <source>
        <dbReference type="Pfam" id="PF17782"/>
    </source>
</evidence>
<keyword evidence="5" id="KW-1185">Reference proteome</keyword>